<dbReference type="Proteomes" id="UP000253831">
    <property type="component" value="Unassembled WGS sequence"/>
</dbReference>
<gene>
    <name evidence="2" type="ORF">DVS81_02720</name>
</gene>
<organism evidence="2 3">
    <name type="scientific">Candidatus Accumulibacter meliphilus</name>
    <dbReference type="NCBI Taxonomy" id="2211374"/>
    <lineage>
        <taxon>Bacteria</taxon>
        <taxon>Pseudomonadati</taxon>
        <taxon>Pseudomonadota</taxon>
        <taxon>Betaproteobacteria</taxon>
        <taxon>Candidatus Accumulibacter</taxon>
    </lineage>
</organism>
<name>A0A369XPT3_9PROT</name>
<dbReference type="InterPro" id="IPR057873">
    <property type="entry name" value="CTHRC1_C"/>
</dbReference>
<evidence type="ECO:0000259" key="1">
    <source>
        <dbReference type="Pfam" id="PF25815"/>
    </source>
</evidence>
<sequence>MADRPDPYVRKDPNDIIRSGDWNELQIQAREDILSHTHTGKHDGKDHGSLLPGAAIDPTAEVNVTTLSTSNNLTVNGDLKVKGKALLGDIDDLLAMVKSLRDDKLNRAGDTVSGNLSIQQGLVVGGDLDVTGGIIRKISVVSKLGPNDETDNGQIVSRVLPFTKRYAATAIRILYCDNFRVRGGDANGPGAASWEIRIDGQSPPGGVIRYDRYSLSGNHHEQTTVIGYARGISPGAHTIGVWVGPVQGYSICDAYTGWAGSSWTLEAQELWIPDIAD</sequence>
<comment type="caution">
    <text evidence="2">The sequence shown here is derived from an EMBL/GenBank/DDBJ whole genome shotgun (WGS) entry which is preliminary data.</text>
</comment>
<accession>A0A369XPT3</accession>
<evidence type="ECO:0000313" key="2">
    <source>
        <dbReference type="EMBL" id="RDE52161.1"/>
    </source>
</evidence>
<reference evidence="2 3" key="1">
    <citation type="submission" date="2018-05" db="EMBL/GenBank/DDBJ databases">
        <title>Integrated omic analyses show evidence that a Ca. Accumulibacter phosphatis strain performs denitrification under micro-aerobic conditions.</title>
        <authorList>
            <person name="Camejo P.Y."/>
            <person name="Katherine M.D."/>
            <person name="Daniel N.R."/>
        </authorList>
    </citation>
    <scope>NUCLEOTIDE SEQUENCE [LARGE SCALE GENOMIC DNA]</scope>
    <source>
        <strain evidence="2">UW-LDO-IC</strain>
    </source>
</reference>
<dbReference type="Pfam" id="PF25815">
    <property type="entry name" value="CTHRC1_C"/>
    <property type="match status" value="1"/>
</dbReference>
<protein>
    <recommendedName>
        <fullName evidence="1">CTHRC1 C-terminal domain-containing protein</fullName>
    </recommendedName>
</protein>
<dbReference type="AlphaFoldDB" id="A0A369XPT3"/>
<evidence type="ECO:0000313" key="3">
    <source>
        <dbReference type="Proteomes" id="UP000253831"/>
    </source>
</evidence>
<proteinExistence type="predicted"/>
<dbReference type="EMBL" id="QPGA01000002">
    <property type="protein sequence ID" value="RDE52161.1"/>
    <property type="molecule type" value="Genomic_DNA"/>
</dbReference>
<feature type="domain" description="CTHRC1 C-terminal" evidence="1">
    <location>
        <begin position="147"/>
        <end position="262"/>
    </location>
</feature>